<dbReference type="STRING" id="1802519.A2961_01835"/>
<comment type="caution">
    <text evidence="2">The sequence shown here is derived from an EMBL/GenBank/DDBJ whole genome shotgun (WGS) entry which is preliminary data.</text>
</comment>
<sequence length="861" mass="98361">MLYSLVVSEFNLIAYELVLRLYEGGCVVLVKSEKPLTWEKYLGSYLSTGKILLSKDIPSNTFINYLFVFGNKREIEKLKINTSSKIALIISLYEENLEVLEKLKSKSLFPVVFEVGESFGEGDNEFREFPANVIFREITQSARFTKYENNSEFFIAQSKDAADFVLKNTFSLSHDDDIKFFGKRINSEIFSLVLSRHYGYKTDNPQIIKQNVIHKHLLPENIKEINENDLLEEFSKLKFYPPSRETSGVSSWMKAKNFSLRRDYAHNEAQGEDTTGVSPRELHIKKQEEKVEVKAFNDLLSLSDKVSQKKAVKSNGKKIFKFGYGTKFSILTSLAIFLFWFFVLPFLPLAVSGIGLQASLVLLNKELVKPAKKLAVVSNELSSYSLTRLQRHYTSYRFLRVFYESAVFDAYKIKTLSESNLIRLNLIEENFELFDFILGKKELDKKDLFNEIYLNSDKLYRDLSHLGINGILKNSVLVERQFGMEASNLLGFNKESSYLILFQNNNVPRPSGGLIYGVGIAKFGNGKLKNISISSIDSLDKQLKGKVSPPKDFEIFSNKDFWLMRDSNWSSDFNIAAEVSEWFLEKEVGEKVDGVLAIDVNFIAELGQILGVNEVENFSQSEGLLLDWTKNIVESLTKTPENLYLRISKATLKALKEKHISVYMNSLSMRKSINLAGFGGSIPIRNCDCDYNMMGVIESWDNLTLKEEVKRTQSLLTEIKKDEVVNTLNYWIDYRGDGKKGRVQFRLITPKVSELVKVVIKQDGVSSEVESNSVVYENRFETFVIADIGGGSNLLVTFSWKQPRSSEQDSSEYTLFIRKQPGLEPMPVAAKTVINKSSLTKPQDFFYNTDLREDFVLSIKY</sequence>
<name>A0A1F8BHG0_9BACT</name>
<dbReference type="AlphaFoldDB" id="A0A1F8BHG0"/>
<evidence type="ECO:0000313" key="2">
    <source>
        <dbReference type="EMBL" id="OGM63497.1"/>
    </source>
</evidence>
<keyword evidence="1" id="KW-1133">Transmembrane helix</keyword>
<keyword evidence="1" id="KW-0812">Transmembrane</keyword>
<dbReference type="Proteomes" id="UP000177082">
    <property type="component" value="Unassembled WGS sequence"/>
</dbReference>
<dbReference type="EMBL" id="MGHF01000016">
    <property type="protein sequence ID" value="OGM63497.1"/>
    <property type="molecule type" value="Genomic_DNA"/>
</dbReference>
<proteinExistence type="predicted"/>
<evidence type="ECO:0000256" key="1">
    <source>
        <dbReference type="SAM" id="Phobius"/>
    </source>
</evidence>
<evidence type="ECO:0008006" key="4">
    <source>
        <dbReference type="Google" id="ProtNLM"/>
    </source>
</evidence>
<evidence type="ECO:0000313" key="3">
    <source>
        <dbReference type="Proteomes" id="UP000177082"/>
    </source>
</evidence>
<keyword evidence="1" id="KW-0472">Membrane</keyword>
<dbReference type="Pfam" id="PF13196">
    <property type="entry name" value="DUF4012"/>
    <property type="match status" value="1"/>
</dbReference>
<feature type="transmembrane region" description="Helical" evidence="1">
    <location>
        <begin position="337"/>
        <end position="363"/>
    </location>
</feature>
<gene>
    <name evidence="2" type="ORF">A2961_01835</name>
</gene>
<dbReference type="InterPro" id="IPR025101">
    <property type="entry name" value="DUF4012"/>
</dbReference>
<organism evidence="2 3">
    <name type="scientific">Candidatus Woesebacteria bacterium RIFCSPLOWO2_01_FULL_39_21</name>
    <dbReference type="NCBI Taxonomy" id="1802519"/>
    <lineage>
        <taxon>Bacteria</taxon>
        <taxon>Candidatus Woeseibacteriota</taxon>
    </lineage>
</organism>
<reference evidence="2 3" key="1">
    <citation type="journal article" date="2016" name="Nat. Commun.">
        <title>Thousands of microbial genomes shed light on interconnected biogeochemical processes in an aquifer system.</title>
        <authorList>
            <person name="Anantharaman K."/>
            <person name="Brown C.T."/>
            <person name="Hug L.A."/>
            <person name="Sharon I."/>
            <person name="Castelle C.J."/>
            <person name="Probst A.J."/>
            <person name="Thomas B.C."/>
            <person name="Singh A."/>
            <person name="Wilkins M.J."/>
            <person name="Karaoz U."/>
            <person name="Brodie E.L."/>
            <person name="Williams K.H."/>
            <person name="Hubbard S.S."/>
            <person name="Banfield J.F."/>
        </authorList>
    </citation>
    <scope>NUCLEOTIDE SEQUENCE [LARGE SCALE GENOMIC DNA]</scope>
</reference>
<protein>
    <recommendedName>
        <fullName evidence="4">DUF4012 domain-containing protein</fullName>
    </recommendedName>
</protein>
<accession>A0A1F8BHG0</accession>